<dbReference type="PIRSF" id="PIRSF006250">
    <property type="entry name" value="NadC_ModD"/>
    <property type="match status" value="1"/>
</dbReference>
<dbReference type="EMBL" id="CADCWF010000250">
    <property type="protein sequence ID" value="CAA9570224.1"/>
    <property type="molecule type" value="Genomic_DNA"/>
</dbReference>
<dbReference type="FunFam" id="3.90.1170.20:FF:000001">
    <property type="entry name" value="Nicotinate-nucleotide diphosphorylase (Carboxylating)"/>
    <property type="match status" value="1"/>
</dbReference>
<dbReference type="NCBIfam" id="TIGR00078">
    <property type="entry name" value="nadC"/>
    <property type="match status" value="1"/>
</dbReference>
<dbReference type="FunFam" id="3.20.20.70:FF:000030">
    <property type="entry name" value="Nicotinate-nucleotide pyrophosphorylase, carboxylating"/>
    <property type="match status" value="1"/>
</dbReference>
<comment type="similarity">
    <text evidence="3 12">Belongs to the NadC/ModD family.</text>
</comment>
<accession>A0A6J4V7A4</accession>
<dbReference type="GO" id="GO:0009435">
    <property type="term" value="P:NAD+ biosynthetic process"/>
    <property type="evidence" value="ECO:0007669"/>
    <property type="project" value="UniProtKB-UniPathway"/>
</dbReference>
<feature type="binding site" evidence="13">
    <location>
        <position position="201"/>
    </location>
    <ligand>
        <name>substrate</name>
    </ligand>
</feature>
<feature type="binding site" evidence="13">
    <location>
        <position position="222"/>
    </location>
    <ligand>
        <name>substrate</name>
    </ligand>
</feature>
<proteinExistence type="inferred from homology"/>
<sequence length="289" mass="29249">MGGQGPWSPAAALIDLALAEDIGGGDVTTLATVAADRRAHGTLLAKSPGVISGLEVAAAVFHRVDPAVVFTPLVADGARVGERQPIATVVGAARSLLAGERTALNLLQRLSGIATLTAAFVAAVDGTGARIVDTRKTTPGMRALEKAAVRHGGAHNHRFGLADGVLIKDNHLAAIGEPDRVAAAVRLARAAAPHGLKIEVEVTTLAELAEALGAGADIVLLDNMPVAELAESVRQTNGRALLEASGGVSLETVRAIAETGVDLISVGALTHSAPALDISLDFALDANSD</sequence>
<dbReference type="Gene3D" id="3.90.1170.20">
    <property type="entry name" value="Quinolinate phosphoribosyl transferase, N-terminal domain"/>
    <property type="match status" value="1"/>
</dbReference>
<comment type="catalytic activity">
    <reaction evidence="10">
        <text>nicotinate beta-D-ribonucleotide + CO2 + diphosphate = quinolinate + 5-phospho-alpha-D-ribose 1-diphosphate + 2 H(+)</text>
        <dbReference type="Rhea" id="RHEA:12733"/>
        <dbReference type="ChEBI" id="CHEBI:15378"/>
        <dbReference type="ChEBI" id="CHEBI:16526"/>
        <dbReference type="ChEBI" id="CHEBI:29959"/>
        <dbReference type="ChEBI" id="CHEBI:33019"/>
        <dbReference type="ChEBI" id="CHEBI:57502"/>
        <dbReference type="ChEBI" id="CHEBI:58017"/>
        <dbReference type="EC" id="2.4.2.19"/>
    </reaction>
</comment>
<dbReference type="PANTHER" id="PTHR32179:SF3">
    <property type="entry name" value="NICOTINATE-NUCLEOTIDE PYROPHOSPHORYLASE [CARBOXYLATING]"/>
    <property type="match status" value="1"/>
</dbReference>
<dbReference type="GO" id="GO:0005737">
    <property type="term" value="C:cytoplasm"/>
    <property type="evidence" value="ECO:0007669"/>
    <property type="project" value="TreeGrafter"/>
</dbReference>
<dbReference type="CDD" id="cd01572">
    <property type="entry name" value="QPRTase"/>
    <property type="match status" value="1"/>
</dbReference>
<keyword evidence="6" id="KW-0662">Pyridine nucleotide biosynthesis</keyword>
<dbReference type="InterPro" id="IPR027277">
    <property type="entry name" value="NadC/ModD"/>
</dbReference>
<dbReference type="InterPro" id="IPR036068">
    <property type="entry name" value="Nicotinate_pribotase-like_C"/>
</dbReference>
<feature type="binding site" evidence="13">
    <location>
        <position position="158"/>
    </location>
    <ligand>
        <name>substrate</name>
    </ligand>
</feature>
<evidence type="ECO:0000256" key="11">
    <source>
        <dbReference type="ARBA" id="ARBA00069173"/>
    </source>
</evidence>
<evidence type="ECO:0000313" key="16">
    <source>
        <dbReference type="EMBL" id="CAA9570224.1"/>
    </source>
</evidence>
<evidence type="ECO:0000256" key="12">
    <source>
        <dbReference type="PIRNR" id="PIRNR006250"/>
    </source>
</evidence>
<dbReference type="EC" id="2.4.2.19" evidence="5"/>
<dbReference type="InterPro" id="IPR037128">
    <property type="entry name" value="Quinolinate_PRibosylTase_N_sf"/>
</dbReference>
<evidence type="ECO:0000256" key="13">
    <source>
        <dbReference type="PIRSR" id="PIRSR006250-1"/>
    </source>
</evidence>
<comment type="pathway">
    <text evidence="2">Cofactor biosynthesis; NAD(+) biosynthesis; nicotinate D-ribonucleotide from quinolinate: step 1/1.</text>
</comment>
<reference evidence="16" key="1">
    <citation type="submission" date="2020-02" db="EMBL/GenBank/DDBJ databases">
        <authorList>
            <person name="Meier V. D."/>
        </authorList>
    </citation>
    <scope>NUCLEOTIDE SEQUENCE</scope>
    <source>
        <strain evidence="16">AVDCRST_MAG59</strain>
    </source>
</reference>
<gene>
    <name evidence="16" type="ORF">AVDCRST_MAG59-3437</name>
</gene>
<evidence type="ECO:0000256" key="2">
    <source>
        <dbReference type="ARBA" id="ARBA00004893"/>
    </source>
</evidence>
<feature type="domain" description="Quinolinate phosphoribosyl transferase C-terminal" evidence="14">
    <location>
        <begin position="113"/>
        <end position="281"/>
    </location>
</feature>
<protein>
    <recommendedName>
        <fullName evidence="11">Probable nicotinate-nucleotide pyrophosphorylase [carboxylating]</fullName>
        <ecNumber evidence="5">2.4.2.19</ecNumber>
    </recommendedName>
    <alternativeName>
        <fullName evidence="9">Quinolinate phosphoribosyltransferase [decarboxylating]</fullName>
    </alternativeName>
</protein>
<dbReference type="GO" id="GO:0034213">
    <property type="term" value="P:quinolinate catabolic process"/>
    <property type="evidence" value="ECO:0007669"/>
    <property type="project" value="TreeGrafter"/>
</dbReference>
<organism evidence="16">
    <name type="scientific">uncultured Thermomicrobiales bacterium</name>
    <dbReference type="NCBI Taxonomy" id="1645740"/>
    <lineage>
        <taxon>Bacteria</taxon>
        <taxon>Pseudomonadati</taxon>
        <taxon>Thermomicrobiota</taxon>
        <taxon>Thermomicrobia</taxon>
        <taxon>Thermomicrobiales</taxon>
        <taxon>environmental samples</taxon>
    </lineage>
</organism>
<feature type="binding site" evidence="13">
    <location>
        <position position="101"/>
    </location>
    <ligand>
        <name>substrate</name>
    </ligand>
</feature>
<evidence type="ECO:0000259" key="15">
    <source>
        <dbReference type="Pfam" id="PF02749"/>
    </source>
</evidence>
<dbReference type="Pfam" id="PF01729">
    <property type="entry name" value="QRPTase_C"/>
    <property type="match status" value="1"/>
</dbReference>
<dbReference type="UniPathway" id="UPA00253">
    <property type="reaction ID" value="UER00331"/>
</dbReference>
<evidence type="ECO:0000256" key="10">
    <source>
        <dbReference type="ARBA" id="ARBA00047445"/>
    </source>
</evidence>
<feature type="binding site" evidence="13">
    <location>
        <position position="168"/>
    </location>
    <ligand>
        <name>substrate</name>
    </ligand>
</feature>
<evidence type="ECO:0000256" key="3">
    <source>
        <dbReference type="ARBA" id="ARBA00009400"/>
    </source>
</evidence>
<evidence type="ECO:0000256" key="6">
    <source>
        <dbReference type="ARBA" id="ARBA00022642"/>
    </source>
</evidence>
<name>A0A6J4V7A4_9BACT</name>
<evidence type="ECO:0000256" key="4">
    <source>
        <dbReference type="ARBA" id="ARBA00011218"/>
    </source>
</evidence>
<feature type="domain" description="Quinolinate phosphoribosyl transferase N-terminal" evidence="15">
    <location>
        <begin position="26"/>
        <end position="111"/>
    </location>
</feature>
<dbReference type="InterPro" id="IPR022412">
    <property type="entry name" value="Quinolinate_PRibosylTrfase_N"/>
</dbReference>
<comment type="subunit">
    <text evidence="4">Hexamer formed by 3 homodimers.</text>
</comment>
<evidence type="ECO:0000256" key="1">
    <source>
        <dbReference type="ARBA" id="ARBA00003237"/>
    </source>
</evidence>
<dbReference type="InterPro" id="IPR013785">
    <property type="entry name" value="Aldolase_TIM"/>
</dbReference>
<dbReference type="PANTHER" id="PTHR32179">
    <property type="entry name" value="NICOTINATE-NUCLEOTIDE PYROPHOSPHORYLASE [CARBOXYLATING]"/>
    <property type="match status" value="1"/>
</dbReference>
<dbReference type="Gene3D" id="3.20.20.70">
    <property type="entry name" value="Aldolase class I"/>
    <property type="match status" value="1"/>
</dbReference>
<dbReference type="AlphaFoldDB" id="A0A6J4V7A4"/>
<dbReference type="InterPro" id="IPR004393">
    <property type="entry name" value="NadC"/>
</dbReference>
<dbReference type="SUPFAM" id="SSF51690">
    <property type="entry name" value="Nicotinate/Quinolinate PRTase C-terminal domain-like"/>
    <property type="match status" value="1"/>
</dbReference>
<dbReference type="Pfam" id="PF02749">
    <property type="entry name" value="QRPTase_N"/>
    <property type="match status" value="1"/>
</dbReference>
<evidence type="ECO:0000256" key="9">
    <source>
        <dbReference type="ARBA" id="ARBA00033102"/>
    </source>
</evidence>
<comment type="function">
    <text evidence="1">Involved in the catabolism of quinolinic acid (QA).</text>
</comment>
<dbReference type="GO" id="GO:0004514">
    <property type="term" value="F:nicotinate-nucleotide diphosphorylase (carboxylating) activity"/>
    <property type="evidence" value="ECO:0007669"/>
    <property type="project" value="UniProtKB-EC"/>
</dbReference>
<evidence type="ECO:0000259" key="14">
    <source>
        <dbReference type="Pfam" id="PF01729"/>
    </source>
</evidence>
<dbReference type="SUPFAM" id="SSF54675">
    <property type="entry name" value="Nicotinate/Quinolinate PRTase N-terminal domain-like"/>
    <property type="match status" value="1"/>
</dbReference>
<evidence type="ECO:0000256" key="7">
    <source>
        <dbReference type="ARBA" id="ARBA00022676"/>
    </source>
</evidence>
<evidence type="ECO:0000256" key="8">
    <source>
        <dbReference type="ARBA" id="ARBA00022679"/>
    </source>
</evidence>
<evidence type="ECO:0000256" key="5">
    <source>
        <dbReference type="ARBA" id="ARBA00011944"/>
    </source>
</evidence>
<feature type="binding site" evidence="13">
    <location>
        <begin position="245"/>
        <end position="247"/>
    </location>
    <ligand>
        <name>substrate</name>
    </ligand>
</feature>
<keyword evidence="8 12" id="KW-0808">Transferase</keyword>
<keyword evidence="7 12" id="KW-0328">Glycosyltransferase</keyword>
<feature type="binding site" evidence="13">
    <location>
        <begin position="134"/>
        <end position="136"/>
    </location>
    <ligand>
        <name>substrate</name>
    </ligand>
</feature>
<dbReference type="InterPro" id="IPR002638">
    <property type="entry name" value="Quinolinate_PRibosylTrfase_C"/>
</dbReference>
<feature type="binding site" evidence="13">
    <location>
        <begin position="266"/>
        <end position="268"/>
    </location>
    <ligand>
        <name>substrate</name>
    </ligand>
</feature>